<name>A0A8E1QXX6_9BACT</name>
<dbReference type="InterPro" id="IPR025112">
    <property type="entry name" value="PCMD"/>
</dbReference>
<dbReference type="Pfam" id="PF13201">
    <property type="entry name" value="PCMD"/>
    <property type="match status" value="1"/>
</dbReference>
<keyword evidence="3" id="KW-0624">Polysaccharide degradation</keyword>
<evidence type="ECO:0000313" key="3">
    <source>
        <dbReference type="EMBL" id="KOO67736.1"/>
    </source>
</evidence>
<accession>A0A8E1QXX6</accession>
<keyword evidence="1" id="KW-0732">Signal</keyword>
<dbReference type="Proteomes" id="UP000036951">
    <property type="component" value="Unassembled WGS sequence"/>
</dbReference>
<dbReference type="InterPro" id="IPR038653">
    <property type="entry name" value="Put_CMD_sf"/>
</dbReference>
<keyword evidence="3" id="KW-0326">Glycosidase</keyword>
<keyword evidence="4" id="KW-1185">Reference proteome</keyword>
<reference evidence="3 4" key="1">
    <citation type="submission" date="2015-06" db="EMBL/GenBank/DDBJ databases">
        <title>Prevotella sp. 109, sp. nov., a novel member of the family Prevotellaceae isolated from human faeces.</title>
        <authorList>
            <person name="Shkoporov A.N."/>
            <person name="Chaplin A.V."/>
            <person name="Kafarskaia L.I."/>
            <person name="Efimov B.A."/>
        </authorList>
    </citation>
    <scope>NUCLEOTIDE SEQUENCE [LARGE SCALE GENOMIC DNA]</scope>
    <source>
        <strain evidence="3 4">109</strain>
    </source>
</reference>
<keyword evidence="3" id="KW-0858">Xylan degradation</keyword>
<feature type="domain" description="Putative carbohydrate metabolism" evidence="2">
    <location>
        <begin position="77"/>
        <end position="318"/>
    </location>
</feature>
<dbReference type="RefSeq" id="WP_053398941.1">
    <property type="nucleotide sequence ID" value="NZ_LFQU01000027.1"/>
</dbReference>
<dbReference type="Gene3D" id="2.60.120.890">
    <property type="entry name" value="BT2081, beta-jelly-roll domain"/>
    <property type="match status" value="1"/>
</dbReference>
<dbReference type="GO" id="GO:0016798">
    <property type="term" value="F:hydrolase activity, acting on glycosyl bonds"/>
    <property type="evidence" value="ECO:0007669"/>
    <property type="project" value="UniProtKB-KW"/>
</dbReference>
<evidence type="ECO:0000313" key="4">
    <source>
        <dbReference type="Proteomes" id="UP000036951"/>
    </source>
</evidence>
<feature type="chain" id="PRO_5034344081" evidence="1">
    <location>
        <begin position="23"/>
        <end position="319"/>
    </location>
</feature>
<keyword evidence="3" id="KW-0378">Hydrolase</keyword>
<dbReference type="AlphaFoldDB" id="A0A8E1QXX6"/>
<evidence type="ECO:0000256" key="1">
    <source>
        <dbReference type="SAM" id="SignalP"/>
    </source>
</evidence>
<dbReference type="EMBL" id="LFQU01000027">
    <property type="protein sequence ID" value="KOO67736.1"/>
    <property type="molecule type" value="Genomic_DNA"/>
</dbReference>
<feature type="signal peptide" evidence="1">
    <location>
        <begin position="1"/>
        <end position="22"/>
    </location>
</feature>
<comment type="caution">
    <text evidence="3">The sequence shown here is derived from an EMBL/GenBank/DDBJ whole genome shotgun (WGS) entry which is preliminary data.</text>
</comment>
<evidence type="ECO:0000259" key="2">
    <source>
        <dbReference type="Pfam" id="PF13201"/>
    </source>
</evidence>
<protein>
    <submittedName>
        <fullName evidence="3">Glycoside hydrolase xylanase</fullName>
    </submittedName>
</protein>
<dbReference type="GO" id="GO:0045493">
    <property type="term" value="P:xylan catabolic process"/>
    <property type="evidence" value="ECO:0007669"/>
    <property type="project" value="UniProtKB-KW"/>
</dbReference>
<sequence length="319" mass="34730">MKHKCNNLMLALVILLTLPASATEKVVPIRYGNMDNWTIRKIEESAIIGGQTKTLYEIGPSRTISGNKPYVNGGGSPWGTSNVMAKVMGVVKTNNSVYRDKHGSGYCAKLTTHIESVKVMGLMNIKVLAAGSIFLGDMKEPITGTKDGPKAMNNGIHFTGRPKALRYDYRVKVAGTANRIKQTGFSKSSTVAGKDYAITVLYLQKRHEDSKGNITAERVGTLVVKYGTSTNGWVNNATYQILYGDIRNNPSYDARTMGLRKTDYARNSKGKSVPVVETGWAPQGTAPTHLMLQFSSSHGGAYIGSPGNTLWIDNVELVY</sequence>
<keyword evidence="3" id="KW-0119">Carbohydrate metabolism</keyword>
<dbReference type="OrthoDB" id="1007466at2"/>
<proteinExistence type="predicted"/>
<gene>
    <name evidence="3" type="ORF">ACU52_11900</name>
</gene>
<organism evidence="3 4">
    <name type="scientific">Xylanibacter rarus</name>
    <dbReference type="NCBI Taxonomy" id="1676614"/>
    <lineage>
        <taxon>Bacteria</taxon>
        <taxon>Pseudomonadati</taxon>
        <taxon>Bacteroidota</taxon>
        <taxon>Bacteroidia</taxon>
        <taxon>Bacteroidales</taxon>
        <taxon>Prevotellaceae</taxon>
        <taxon>Xylanibacter</taxon>
    </lineage>
</organism>